<evidence type="ECO:0000313" key="1">
    <source>
        <dbReference type="EMBL" id="MQN09998.1"/>
    </source>
</evidence>
<name>A0A5P0XNA5_9BACT</name>
<proteinExistence type="predicted"/>
<protein>
    <submittedName>
        <fullName evidence="1">Uncharacterized protein</fullName>
    </submittedName>
</protein>
<dbReference type="AlphaFoldDB" id="A0A5P0XNA5"/>
<evidence type="ECO:0000313" key="2">
    <source>
        <dbReference type="Proteomes" id="UP000406735"/>
    </source>
</evidence>
<sequence length="317" mass="36509">MITLRQLPYIDILSLNDMMSFDTKVNIIEHCKLARIDIPKSWRKAQIADALADIFTKDPLWTLEVLPEEELEILKKLLSSSTEECIKYPRNDAKYLLMQKLHLVVTYEAATEWHIFMPSSIRKVLDNVPLGAIHVKSEIPVTLKEKGDHINLIDILEHYPKLSQVAFFVTLELVNLNLGNKFPYEAFLPYIDDLQGLEEAMMKGAKQPTLERYAELLLMDMRTLYSSIEKMVPTLEGKDSSTLTDAQYDYAMHSGTMLNAMQKIFLRFHHIPSEDLAKMVLANKKKSGLLHFEELEKMAQEIAEELLMDLMKFTMGV</sequence>
<reference evidence="1 2" key="1">
    <citation type="submission" date="2019-09" db="EMBL/GenBank/DDBJ databases">
        <title>Distinct polysaccharide growth profiles of human intestinal Prevotella copri isolates.</title>
        <authorList>
            <person name="Fehlner-Peach H."/>
            <person name="Magnabosco C."/>
            <person name="Raghavan V."/>
            <person name="Scher J.U."/>
            <person name="Tett A."/>
            <person name="Cox L.M."/>
            <person name="Gottsegen C."/>
            <person name="Watters A."/>
            <person name="Wiltshire- Gordon J.D."/>
            <person name="Segata N."/>
            <person name="Bonneau R."/>
            <person name="Littman D.R."/>
        </authorList>
    </citation>
    <scope>NUCLEOTIDE SEQUENCE [LARGE SCALE GENOMIC DNA]</scope>
    <source>
        <strain evidence="2">iK21513</strain>
    </source>
</reference>
<dbReference type="RefSeq" id="WP_153079698.1">
    <property type="nucleotide sequence ID" value="NZ_VZAJ01000099.1"/>
</dbReference>
<accession>A0A5P0XNA5</accession>
<organism evidence="1 2">
    <name type="scientific">Segatella copri</name>
    <dbReference type="NCBI Taxonomy" id="165179"/>
    <lineage>
        <taxon>Bacteria</taxon>
        <taxon>Pseudomonadati</taxon>
        <taxon>Bacteroidota</taxon>
        <taxon>Bacteroidia</taxon>
        <taxon>Bacteroidales</taxon>
        <taxon>Prevotellaceae</taxon>
        <taxon>Segatella</taxon>
    </lineage>
</organism>
<gene>
    <name evidence="1" type="ORF">F7D97_08705</name>
</gene>
<comment type="caution">
    <text evidence="1">The sequence shown here is derived from an EMBL/GenBank/DDBJ whole genome shotgun (WGS) entry which is preliminary data.</text>
</comment>
<dbReference type="EMBL" id="VZCY01000072">
    <property type="protein sequence ID" value="MQN09998.1"/>
    <property type="molecule type" value="Genomic_DNA"/>
</dbReference>
<dbReference type="Proteomes" id="UP000406735">
    <property type="component" value="Unassembled WGS sequence"/>
</dbReference>